<reference evidence="8 9" key="1">
    <citation type="submission" date="2018-01" db="EMBL/GenBank/DDBJ databases">
        <title>The draft genome sequence of Halioglobus lutimaris HF004.</title>
        <authorList>
            <person name="Du Z.-J."/>
            <person name="Shi M.-J."/>
        </authorList>
    </citation>
    <scope>NUCLEOTIDE SEQUENCE [LARGE SCALE GENOMIC DNA]</scope>
    <source>
        <strain evidence="8 9">HF004</strain>
    </source>
</reference>
<dbReference type="Pfam" id="PF07519">
    <property type="entry name" value="Tannase"/>
    <property type="match status" value="1"/>
</dbReference>
<comment type="similarity">
    <text evidence="1">Belongs to the tannase family.</text>
</comment>
<evidence type="ECO:0000313" key="9">
    <source>
        <dbReference type="Proteomes" id="UP000235005"/>
    </source>
</evidence>
<organism evidence="8 9">
    <name type="scientific">Pseudohalioglobus lutimaris</name>
    <dbReference type="NCBI Taxonomy" id="1737061"/>
    <lineage>
        <taxon>Bacteria</taxon>
        <taxon>Pseudomonadati</taxon>
        <taxon>Pseudomonadota</taxon>
        <taxon>Gammaproteobacteria</taxon>
        <taxon>Cellvibrionales</taxon>
        <taxon>Halieaceae</taxon>
        <taxon>Pseudohalioglobus</taxon>
    </lineage>
</organism>
<dbReference type="Proteomes" id="UP000235005">
    <property type="component" value="Unassembled WGS sequence"/>
</dbReference>
<evidence type="ECO:0000256" key="4">
    <source>
        <dbReference type="ARBA" id="ARBA00022729"/>
    </source>
</evidence>
<keyword evidence="9" id="KW-1185">Reference proteome</keyword>
<keyword evidence="5" id="KW-0378">Hydrolase</keyword>
<keyword evidence="2" id="KW-0719">Serine esterase</keyword>
<gene>
    <name evidence="8" type="ORF">C0039_03370</name>
</gene>
<keyword evidence="6" id="KW-0106">Calcium</keyword>
<proteinExistence type="inferred from homology"/>
<evidence type="ECO:0000256" key="7">
    <source>
        <dbReference type="ARBA" id="ARBA00023157"/>
    </source>
</evidence>
<name>A0A2N5X712_9GAMM</name>
<evidence type="ECO:0000313" key="8">
    <source>
        <dbReference type="EMBL" id="PLW70260.1"/>
    </source>
</evidence>
<sequence>MLILLRQIISPTGVSHGRTFYNTIGERFSRIHGLRQRISHCSRKRQPSPATIDQRMALPGSRLNRNAAMVSSLINAGRIPKRSLCLCVRHARRPGLFSLLRHTSATCIIILLKTIVLQEPAMHRLKLMAVCLVTVLGNPMAWSSNDTAPAMACNNLMTTQAPETRLASAKFFMDHANLPPFCQVEGKIAERLGFVMRLPVDAWNGKFAVTGCGGFCGSLNPDKPGYSNSMNASLKLGYAVIQTDGGHQADSWDTDWAIGDQRALELYAGAWMPLAVASGNALLKQYYQDKPQRTYFSGCSNGGRLGMVAAQRYPRLFDGIAAGGAIFDLTGNAGIHGMWKLQTTHDENGGEIIDQDKLPLLTEHVMQQCDSLDGVEDHVISRPQLCQPALDSLRCSDTRPEACFSDRELTAIQLLYQGATVDGQALFPGIPPGSESLWSRWIVGTDENPAWGTRASEGNLRLTYGIPSNRPFNPHAYTLADEQQNLQRLAPVLNATNPDLSALAAAGGKLFYYHGLADPLILAGRAQQYHDEAAAVMGKEKLDQTARFFMVPGHGHCWEMPGQVADDFNPLVVIDHWVETGKAPDHVIAGMAQDASPNNRTRLLCPYPLTATFQGGDPDNAQSFRCQAADRQD</sequence>
<dbReference type="Gene3D" id="3.40.50.1820">
    <property type="entry name" value="alpha/beta hydrolase"/>
    <property type="match status" value="1"/>
</dbReference>
<keyword evidence="3" id="KW-0479">Metal-binding</keyword>
<dbReference type="SUPFAM" id="SSF53474">
    <property type="entry name" value="alpha/beta-Hydrolases"/>
    <property type="match status" value="1"/>
</dbReference>
<dbReference type="AlphaFoldDB" id="A0A2N5X712"/>
<dbReference type="PANTHER" id="PTHR33938">
    <property type="entry name" value="FERULOYL ESTERASE B-RELATED"/>
    <property type="match status" value="1"/>
</dbReference>
<evidence type="ECO:0000256" key="1">
    <source>
        <dbReference type="ARBA" id="ARBA00006249"/>
    </source>
</evidence>
<dbReference type="InterPro" id="IPR011118">
    <property type="entry name" value="Tannase/feruloyl_esterase"/>
</dbReference>
<dbReference type="EMBL" id="PKUS01000002">
    <property type="protein sequence ID" value="PLW70260.1"/>
    <property type="molecule type" value="Genomic_DNA"/>
</dbReference>
<accession>A0A2N5X712</accession>
<evidence type="ECO:0000256" key="6">
    <source>
        <dbReference type="ARBA" id="ARBA00022837"/>
    </source>
</evidence>
<evidence type="ECO:0000256" key="3">
    <source>
        <dbReference type="ARBA" id="ARBA00022723"/>
    </source>
</evidence>
<comment type="caution">
    <text evidence="8">The sequence shown here is derived from an EMBL/GenBank/DDBJ whole genome shotgun (WGS) entry which is preliminary data.</text>
</comment>
<evidence type="ECO:0008006" key="10">
    <source>
        <dbReference type="Google" id="ProtNLM"/>
    </source>
</evidence>
<keyword evidence="7" id="KW-1015">Disulfide bond</keyword>
<protein>
    <recommendedName>
        <fullName evidence="10">Tannase/feruloyl esterase family alpha/beta hydrolase</fullName>
    </recommendedName>
</protein>
<dbReference type="GO" id="GO:0052689">
    <property type="term" value="F:carboxylic ester hydrolase activity"/>
    <property type="evidence" value="ECO:0007669"/>
    <property type="project" value="UniProtKB-KW"/>
</dbReference>
<evidence type="ECO:0000256" key="5">
    <source>
        <dbReference type="ARBA" id="ARBA00022801"/>
    </source>
</evidence>
<evidence type="ECO:0000256" key="2">
    <source>
        <dbReference type="ARBA" id="ARBA00022487"/>
    </source>
</evidence>
<dbReference type="PANTHER" id="PTHR33938:SF15">
    <property type="entry name" value="FERULOYL ESTERASE B-RELATED"/>
    <property type="match status" value="1"/>
</dbReference>
<dbReference type="OrthoDB" id="7197884at2"/>
<keyword evidence="4" id="KW-0732">Signal</keyword>
<dbReference type="GO" id="GO:0046872">
    <property type="term" value="F:metal ion binding"/>
    <property type="evidence" value="ECO:0007669"/>
    <property type="project" value="UniProtKB-KW"/>
</dbReference>
<dbReference type="InterPro" id="IPR029058">
    <property type="entry name" value="AB_hydrolase_fold"/>
</dbReference>